<keyword evidence="1" id="KW-1133">Transmembrane helix</keyword>
<gene>
    <name evidence="2" type="ORF">MGSAQ_001174</name>
</gene>
<feature type="transmembrane region" description="Helical" evidence="1">
    <location>
        <begin position="26"/>
        <end position="46"/>
    </location>
</feature>
<dbReference type="EMBL" id="AYSL01000616">
    <property type="protein sequence ID" value="KTF07332.1"/>
    <property type="molecule type" value="Genomic_DNA"/>
</dbReference>
<dbReference type="AlphaFoldDB" id="A0A1B6NWI6"/>
<keyword evidence="1" id="KW-0472">Membrane</keyword>
<sequence>MWGGAVLAFSAGCVNTTALMGFANLSVSHVTGNVSLFAAAIAYRLLRFS</sequence>
<evidence type="ECO:0000313" key="2">
    <source>
        <dbReference type="EMBL" id="KTF07332.1"/>
    </source>
</evidence>
<proteinExistence type="predicted"/>
<comment type="caution">
    <text evidence="2">The sequence shown here is derived from an EMBL/GenBank/DDBJ whole genome shotgun (WGS) entry which is preliminary data.</text>
</comment>
<protein>
    <submittedName>
        <fullName evidence="2">Permease</fullName>
    </submittedName>
</protein>
<reference evidence="2" key="1">
    <citation type="submission" date="2013-11" db="EMBL/GenBank/DDBJ databases">
        <title>Microbial diversity, functional groups and degradation webs in Northern and Southern Mediterranean and Red Sea marine crude oil polluted sites.</title>
        <authorList>
            <person name="Daffonchio D."/>
            <person name="Mapelli F."/>
            <person name="Ferrer M."/>
            <person name="Richter M."/>
            <person name="Cherif A."/>
            <person name="Malkawi H.I."/>
            <person name="Yakimov M.M."/>
            <person name="Abdel-Fattah Y.R."/>
            <person name="Blaghen M."/>
            <person name="Golyshin P.N."/>
            <person name="Kalogerakis N."/>
            <person name="Boon N."/>
            <person name="Magagnini M."/>
            <person name="Fava F."/>
        </authorList>
    </citation>
    <scope>NUCLEOTIDE SEQUENCE</scope>
</reference>
<dbReference type="Pfam" id="PF06912">
    <property type="entry name" value="DUF1275"/>
    <property type="match status" value="1"/>
</dbReference>
<organism evidence="2">
    <name type="scientific">marine sediment metagenome</name>
    <dbReference type="NCBI Taxonomy" id="412755"/>
    <lineage>
        <taxon>unclassified sequences</taxon>
        <taxon>metagenomes</taxon>
        <taxon>ecological metagenomes</taxon>
    </lineage>
</organism>
<accession>A0A1B6NWI6</accession>
<dbReference type="InterPro" id="IPR010699">
    <property type="entry name" value="DUF1275"/>
</dbReference>
<name>A0A1B6NWI6_9ZZZZ</name>
<evidence type="ECO:0000256" key="1">
    <source>
        <dbReference type="SAM" id="Phobius"/>
    </source>
</evidence>
<keyword evidence="1" id="KW-0812">Transmembrane</keyword>